<dbReference type="PATRIC" id="fig|742737.3.peg.3502"/>
<feature type="chain" id="PRO_5039352752" description="WxL domain-containing protein" evidence="1">
    <location>
        <begin position="24"/>
        <end position="219"/>
    </location>
</feature>
<evidence type="ECO:0000313" key="3">
    <source>
        <dbReference type="Proteomes" id="UP000005384"/>
    </source>
</evidence>
<proteinExistence type="predicted"/>
<evidence type="ECO:0000313" key="2">
    <source>
        <dbReference type="EMBL" id="EHI58466.1"/>
    </source>
</evidence>
<sequence length="219" mass="22722">MNQKWKKVSAVVMAMGMAASGSAVSYASAPSAPAAGTVETGTLEIDATSGSDTTSELTGYIAISSIKVVVPVKAGFDIDPNASTNLETGHGRIQTQASNYTITNNSELNVAVKISSVTANGVTLTRTESDALDKSQHLMLAVRKKGVATKPSVSTANDWMLTGANAMDSYNLDANASECTVAGGGSLEMELFGITKTGWTGNDEKFTVTPTFTIRLANN</sequence>
<dbReference type="EMBL" id="ADLN01000097">
    <property type="protein sequence ID" value="EHI58466.1"/>
    <property type="molecule type" value="Genomic_DNA"/>
</dbReference>
<dbReference type="AlphaFoldDB" id="G5IJ46"/>
<name>G5IJ46_9FIRM</name>
<gene>
    <name evidence="2" type="ORF">HMPREF9473_03524</name>
</gene>
<protein>
    <recommendedName>
        <fullName evidence="4">WxL domain-containing protein</fullName>
    </recommendedName>
</protein>
<accession>G5IJ46</accession>
<evidence type="ECO:0000256" key="1">
    <source>
        <dbReference type="SAM" id="SignalP"/>
    </source>
</evidence>
<organism evidence="2 3">
    <name type="scientific">Hungatella hathewayi WAL-18680</name>
    <dbReference type="NCBI Taxonomy" id="742737"/>
    <lineage>
        <taxon>Bacteria</taxon>
        <taxon>Bacillati</taxon>
        <taxon>Bacillota</taxon>
        <taxon>Clostridia</taxon>
        <taxon>Lachnospirales</taxon>
        <taxon>Lachnospiraceae</taxon>
        <taxon>Hungatella</taxon>
    </lineage>
</organism>
<keyword evidence="3" id="KW-1185">Reference proteome</keyword>
<dbReference type="RefSeq" id="WP_006781514.1">
    <property type="nucleotide sequence ID" value="NZ_CP040506.1"/>
</dbReference>
<evidence type="ECO:0008006" key="4">
    <source>
        <dbReference type="Google" id="ProtNLM"/>
    </source>
</evidence>
<reference evidence="2 3" key="1">
    <citation type="submission" date="2011-08" db="EMBL/GenBank/DDBJ databases">
        <title>The Genome Sequence of Clostridium hathewayi WAL-18680.</title>
        <authorList>
            <consortium name="The Broad Institute Genome Sequencing Platform"/>
            <person name="Earl A."/>
            <person name="Ward D."/>
            <person name="Feldgarden M."/>
            <person name="Gevers D."/>
            <person name="Finegold S.M."/>
            <person name="Summanen P.H."/>
            <person name="Molitoris D.R."/>
            <person name="Song M."/>
            <person name="Daigneault M."/>
            <person name="Allen-Vercoe E."/>
            <person name="Young S.K."/>
            <person name="Zeng Q."/>
            <person name="Gargeya S."/>
            <person name="Fitzgerald M."/>
            <person name="Haas B."/>
            <person name="Abouelleil A."/>
            <person name="Alvarado L."/>
            <person name="Arachchi H.M."/>
            <person name="Berlin A."/>
            <person name="Brown A."/>
            <person name="Chapman S.B."/>
            <person name="Chen Z."/>
            <person name="Dunbar C."/>
            <person name="Freedman E."/>
            <person name="Gearin G."/>
            <person name="Gellesch M."/>
            <person name="Goldberg J."/>
            <person name="Griggs A."/>
            <person name="Gujja S."/>
            <person name="Heiman D."/>
            <person name="Howarth C."/>
            <person name="Larson L."/>
            <person name="Lui A."/>
            <person name="MacDonald P.J.P."/>
            <person name="Montmayeur A."/>
            <person name="Murphy C."/>
            <person name="Neiman D."/>
            <person name="Pearson M."/>
            <person name="Priest M."/>
            <person name="Roberts A."/>
            <person name="Saif S."/>
            <person name="Shea T."/>
            <person name="Shenoy N."/>
            <person name="Sisk P."/>
            <person name="Stolte C."/>
            <person name="Sykes S."/>
            <person name="Wortman J."/>
            <person name="Nusbaum C."/>
            <person name="Birren B."/>
        </authorList>
    </citation>
    <scope>NUCLEOTIDE SEQUENCE [LARGE SCALE GENOMIC DNA]</scope>
    <source>
        <strain evidence="2 3">WAL-18680</strain>
    </source>
</reference>
<dbReference type="Proteomes" id="UP000005384">
    <property type="component" value="Unassembled WGS sequence"/>
</dbReference>
<dbReference type="HOGENOM" id="CLU_103710_0_0_9"/>
<keyword evidence="1" id="KW-0732">Signal</keyword>
<dbReference type="OrthoDB" id="9755774at2"/>
<comment type="caution">
    <text evidence="2">The sequence shown here is derived from an EMBL/GenBank/DDBJ whole genome shotgun (WGS) entry which is preliminary data.</text>
</comment>
<feature type="signal peptide" evidence="1">
    <location>
        <begin position="1"/>
        <end position="23"/>
    </location>
</feature>